<keyword evidence="2" id="KW-0001">2Fe-2S</keyword>
<dbReference type="InterPro" id="IPR001041">
    <property type="entry name" value="2Fe-2S_ferredoxin-type"/>
</dbReference>
<dbReference type="SUPFAM" id="SSF63380">
    <property type="entry name" value="Riboflavin synthase domain-like"/>
    <property type="match status" value="1"/>
</dbReference>
<dbReference type="PROSITE" id="PS00197">
    <property type="entry name" value="2FE2S_FER_1"/>
    <property type="match status" value="1"/>
</dbReference>
<dbReference type="InterPro" id="IPR012675">
    <property type="entry name" value="Beta-grasp_dom_sf"/>
</dbReference>
<dbReference type="InterPro" id="IPR039261">
    <property type="entry name" value="FNR_nucleotide-bd"/>
</dbReference>
<dbReference type="InterPro" id="IPR000994">
    <property type="entry name" value="Pept_M24"/>
</dbReference>
<dbReference type="GeneID" id="92900280"/>
<dbReference type="Pfam" id="PF00111">
    <property type="entry name" value="Fer2"/>
    <property type="match status" value="1"/>
</dbReference>
<protein>
    <submittedName>
        <fullName evidence="5">Na(+)-translocating NADH-quinone reductase subunit F</fullName>
    </submittedName>
</protein>
<evidence type="ECO:0000256" key="1">
    <source>
        <dbReference type="ARBA" id="ARBA00001974"/>
    </source>
</evidence>
<dbReference type="SUPFAM" id="SSF54292">
    <property type="entry name" value="2Fe-2S ferredoxin-like"/>
    <property type="match status" value="1"/>
</dbReference>
<dbReference type="SUPFAM" id="SSF52343">
    <property type="entry name" value="Ferredoxin reductase-like, C-terminal NADP-linked domain"/>
    <property type="match status" value="1"/>
</dbReference>
<dbReference type="SUPFAM" id="SSF55920">
    <property type="entry name" value="Creatinase/aminopeptidase"/>
    <property type="match status" value="1"/>
</dbReference>
<keyword evidence="2" id="KW-0408">Iron</keyword>
<reference evidence="5 6" key="1">
    <citation type="submission" date="2020-04" db="EMBL/GenBank/DDBJ databases">
        <authorList>
            <person name="De Canck E."/>
        </authorList>
    </citation>
    <scope>NUCLEOTIDE SEQUENCE [LARGE SCALE GENOMIC DNA]</scope>
    <source>
        <strain evidence="5 6">LMG 26845</strain>
    </source>
</reference>
<dbReference type="PANTHER" id="PTHR47354:SF5">
    <property type="entry name" value="PROTEIN RFBI"/>
    <property type="match status" value="1"/>
</dbReference>
<dbReference type="InterPro" id="IPR006058">
    <property type="entry name" value="2Fe2S_fd_BS"/>
</dbReference>
<dbReference type="Pfam" id="PF00175">
    <property type="entry name" value="NAD_binding_1"/>
    <property type="match status" value="1"/>
</dbReference>
<feature type="domain" description="2Fe-2S ferredoxin-type" evidence="3">
    <location>
        <begin position="4"/>
        <end position="90"/>
    </location>
</feature>
<dbReference type="Gene3D" id="3.40.50.80">
    <property type="entry name" value="Nucleotide-binding domain of ferredoxin-NADP reductase (FNR) module"/>
    <property type="match status" value="1"/>
</dbReference>
<dbReference type="InterPro" id="IPR017927">
    <property type="entry name" value="FAD-bd_FR_type"/>
</dbReference>
<dbReference type="CDD" id="cd00207">
    <property type="entry name" value="fer2"/>
    <property type="match status" value="1"/>
</dbReference>
<dbReference type="InterPro" id="IPR036005">
    <property type="entry name" value="Creatinase/aminopeptidase-like"/>
</dbReference>
<evidence type="ECO:0000313" key="6">
    <source>
        <dbReference type="Proteomes" id="UP000507979"/>
    </source>
</evidence>
<evidence type="ECO:0000259" key="4">
    <source>
        <dbReference type="PROSITE" id="PS51384"/>
    </source>
</evidence>
<keyword evidence="2" id="KW-0411">Iron-sulfur</keyword>
<dbReference type="Proteomes" id="UP000507979">
    <property type="component" value="Unassembled WGS sequence"/>
</dbReference>
<dbReference type="PROSITE" id="PS51085">
    <property type="entry name" value="2FE2S_FER_2"/>
    <property type="match status" value="1"/>
</dbReference>
<dbReference type="InterPro" id="IPR017938">
    <property type="entry name" value="Riboflavin_synthase-like_b-brl"/>
</dbReference>
<dbReference type="GO" id="GO:0016491">
    <property type="term" value="F:oxidoreductase activity"/>
    <property type="evidence" value="ECO:0007669"/>
    <property type="project" value="InterPro"/>
</dbReference>
<dbReference type="PRINTS" id="PR00410">
    <property type="entry name" value="PHEHYDRXLASE"/>
</dbReference>
<feature type="domain" description="FAD-binding FR-type" evidence="4">
    <location>
        <begin position="96"/>
        <end position="198"/>
    </location>
</feature>
<dbReference type="CDD" id="cd01066">
    <property type="entry name" value="APP_MetAP"/>
    <property type="match status" value="1"/>
</dbReference>
<accession>A0A6J5AYV1</accession>
<dbReference type="Gene3D" id="3.90.230.10">
    <property type="entry name" value="Creatinase/methionine aminopeptidase superfamily"/>
    <property type="match status" value="1"/>
</dbReference>
<evidence type="ECO:0000256" key="2">
    <source>
        <dbReference type="ARBA" id="ARBA00022714"/>
    </source>
</evidence>
<keyword evidence="2" id="KW-0479">Metal-binding</keyword>
<dbReference type="PROSITE" id="PS51384">
    <property type="entry name" value="FAD_FR"/>
    <property type="match status" value="1"/>
</dbReference>
<dbReference type="AlphaFoldDB" id="A0A6J5AYV1"/>
<dbReference type="InterPro" id="IPR008333">
    <property type="entry name" value="Cbr1-like_FAD-bd_dom"/>
</dbReference>
<dbReference type="Gene3D" id="3.10.20.30">
    <property type="match status" value="1"/>
</dbReference>
<evidence type="ECO:0000259" key="3">
    <source>
        <dbReference type="PROSITE" id="PS51085"/>
    </source>
</evidence>
<gene>
    <name evidence="5" type="primary">nqrF_2</name>
    <name evidence="5" type="ORF">LMG26845_04400</name>
</gene>
<dbReference type="GO" id="GO:0051537">
    <property type="term" value="F:2 iron, 2 sulfur cluster binding"/>
    <property type="evidence" value="ECO:0007669"/>
    <property type="project" value="UniProtKB-KW"/>
</dbReference>
<dbReference type="RefSeq" id="WP_054431744.1">
    <property type="nucleotide sequence ID" value="NZ_CADIJR010000053.1"/>
</dbReference>
<dbReference type="InterPro" id="IPR050415">
    <property type="entry name" value="MRET"/>
</dbReference>
<proteinExistence type="predicted"/>
<evidence type="ECO:0000313" key="5">
    <source>
        <dbReference type="EMBL" id="CAB3683861.1"/>
    </source>
</evidence>
<dbReference type="Gene3D" id="2.40.30.10">
    <property type="entry name" value="Translation factors"/>
    <property type="match status" value="1"/>
</dbReference>
<sequence length="575" mass="62734">MSTYTITLASGQFTCDGATSILDAALAQGAAVPFSCQRGECGACRAVVTAGRHERITPPNERSYVTADDELLICQCRAASDLTLRFPHWQAPPQPMQRREATVLSRAPLTAEVTRLVIEVRGDAAFTWQAGQHVRFLLEDGSHRPFSIANVPAAAGPAQLEFHIRRMPGGGFTERILPRLMPGDTLALEGPQGACVWPADGWPADIEHLVLLATGTGYAGIHPILMEALRDPRFKRVTLYWGGRTEDDCYAGPLLNALQGKGAGFAWHAVLSETPAAQAAAPGHVQDAALAADHDWARTVVYACGNPAMVRAARERLGAAGLARDRFHAEAFLPSQDAAAAGAPAAPAHPWERVGSHFTLDGILEARRRSRDAVREIAALMRPGMTTREAVNAADAHLRQMGSSHNWHPTYIRFGPDSQSPAVQPTDFQRRLREEDVFVVDIGPVWDGYEGDYGDTFVLGADADRERCAEAARQVFERTREDWLQGLTGAALYDRAEAHARQHGCELVREIPGHRVADFPHALYGKHQLAQADFVPADGIWVLEIQVRDRALPIGAFYEDVLLRDTLAEADRLTT</sequence>
<organism evidence="5 6">
    <name type="scientific">Achromobacter insuavis</name>
    <dbReference type="NCBI Taxonomy" id="1287735"/>
    <lineage>
        <taxon>Bacteria</taxon>
        <taxon>Pseudomonadati</taxon>
        <taxon>Pseudomonadota</taxon>
        <taxon>Betaproteobacteria</taxon>
        <taxon>Burkholderiales</taxon>
        <taxon>Alcaligenaceae</taxon>
        <taxon>Achromobacter</taxon>
    </lineage>
</organism>
<dbReference type="InterPro" id="IPR001433">
    <property type="entry name" value="OxRdtase_FAD/NAD-bd"/>
</dbReference>
<dbReference type="Pfam" id="PF00970">
    <property type="entry name" value="FAD_binding_6"/>
    <property type="match status" value="1"/>
</dbReference>
<dbReference type="PANTHER" id="PTHR47354">
    <property type="entry name" value="NADH OXIDOREDUCTASE HCR"/>
    <property type="match status" value="1"/>
</dbReference>
<dbReference type="EMBL" id="CADIJR010000053">
    <property type="protein sequence ID" value="CAB3683861.1"/>
    <property type="molecule type" value="Genomic_DNA"/>
</dbReference>
<dbReference type="InterPro" id="IPR036010">
    <property type="entry name" value="2Fe-2S_ferredoxin-like_sf"/>
</dbReference>
<comment type="cofactor">
    <cofactor evidence="1">
        <name>FAD</name>
        <dbReference type="ChEBI" id="CHEBI:57692"/>
    </cofactor>
</comment>
<name>A0A6J5AYV1_9BURK</name>
<dbReference type="Pfam" id="PF00557">
    <property type="entry name" value="Peptidase_M24"/>
    <property type="match status" value="1"/>
</dbReference>
<keyword evidence="6" id="KW-1185">Reference proteome</keyword>